<organism evidence="1 2">
    <name type="scientific">Phanerochaete sordida</name>
    <dbReference type="NCBI Taxonomy" id="48140"/>
    <lineage>
        <taxon>Eukaryota</taxon>
        <taxon>Fungi</taxon>
        <taxon>Dikarya</taxon>
        <taxon>Basidiomycota</taxon>
        <taxon>Agaricomycotina</taxon>
        <taxon>Agaricomycetes</taxon>
        <taxon>Polyporales</taxon>
        <taxon>Phanerochaetaceae</taxon>
        <taxon>Phanerochaete</taxon>
    </lineage>
</organism>
<dbReference type="OrthoDB" id="2780168at2759"/>
<name>A0A9P3L9B5_9APHY</name>
<keyword evidence="2" id="KW-1185">Reference proteome</keyword>
<comment type="caution">
    <text evidence="1">The sequence shown here is derived from an EMBL/GenBank/DDBJ whole genome shotgun (WGS) entry which is preliminary data.</text>
</comment>
<dbReference type="AlphaFoldDB" id="A0A9P3L9B5"/>
<accession>A0A9P3L9B5</accession>
<proteinExistence type="predicted"/>
<gene>
    <name evidence="1" type="ORF">PsYK624_019070</name>
</gene>
<protein>
    <submittedName>
        <fullName evidence="1">Uncharacterized protein</fullName>
    </submittedName>
</protein>
<sequence length="601" mass="69316">MDVVSLANKYLAHNSKRFRVFDGLSRVNRQFRTVAIVFLRRNIVLENVEELLPIQNFLYWDWEADDVIEEYPDEFDRKKRACLVRTIQIGRVKYPWYNHKSYLNHRSYTTVWGDPQPYQELRSFESYHAACELPVLESFAHCPHFHNLVTAWDDTYPFPDACHGLRKLETLRLYLTDPGVYPVWSRVHETRGVASFKTITTLALHSAIDFSYVIEQCLDNLSFPELRVLRLERITNEVAKVYDFIQRHPTILEATVHFIVHRETELRMEALLRLIEGTGTWVAREPSEEEGLDEATEFNIVDLNSPIPPDFPLVCGSFARFSFARRPLGPASVEYKSYKGSPTPRYECTALAAYFAEEGDEEKEFNSVLDVVDYLEPCFLTMKELRIASRAPGLTPHDDFVEFMDCLSCSLTKWKVLQRFSLHTPLSWPQWEWTGPYTEWHPGRTVPFLDIVSPPAFTTPGKPRTLAQLCTAYSDAEVKRITDAIRFALCLDDDVPLDEDDPELLMQAWEAHNNTLVARLVRQLASVNPQLEEFDWYVLDDPSGDTVLWHWKIYRQDDGAVSRVLGHLAWTGCGRGDPPPFPVYVGQESDCALRDAGGVYS</sequence>
<evidence type="ECO:0000313" key="2">
    <source>
        <dbReference type="Proteomes" id="UP000703269"/>
    </source>
</evidence>
<dbReference type="EMBL" id="BPQB01000003">
    <property type="protein sequence ID" value="GJE85828.1"/>
    <property type="molecule type" value="Genomic_DNA"/>
</dbReference>
<reference evidence="1 2" key="1">
    <citation type="submission" date="2021-08" db="EMBL/GenBank/DDBJ databases">
        <title>Draft Genome Sequence of Phanerochaete sordida strain YK-624.</title>
        <authorList>
            <person name="Mori T."/>
            <person name="Dohra H."/>
            <person name="Suzuki T."/>
            <person name="Kawagishi H."/>
            <person name="Hirai H."/>
        </authorList>
    </citation>
    <scope>NUCLEOTIDE SEQUENCE [LARGE SCALE GENOMIC DNA]</scope>
    <source>
        <strain evidence="1 2">YK-624</strain>
    </source>
</reference>
<evidence type="ECO:0000313" key="1">
    <source>
        <dbReference type="EMBL" id="GJE85828.1"/>
    </source>
</evidence>
<dbReference type="Proteomes" id="UP000703269">
    <property type="component" value="Unassembled WGS sequence"/>
</dbReference>